<dbReference type="PANTHER" id="PTHR43163:SF6">
    <property type="entry name" value="DIPEPTIDE TRANSPORT SYSTEM PERMEASE PROTEIN DPPB-RELATED"/>
    <property type="match status" value="1"/>
</dbReference>
<evidence type="ECO:0000313" key="4">
    <source>
        <dbReference type="EMBL" id="SVC96838.1"/>
    </source>
</evidence>
<evidence type="ECO:0000256" key="3">
    <source>
        <dbReference type="ARBA" id="ARBA00022475"/>
    </source>
</evidence>
<sequence length="85" mass="9444">MAILAATLIVFALSRLQGDPRNVMLNVGYVSPEQWAAWGEDMHLDKPLVVQYFIWVSKGFFQGDFGDSLKTGKPVLEMVRGFAPA</sequence>
<keyword evidence="3" id="KW-1003">Cell membrane</keyword>
<dbReference type="AlphaFoldDB" id="A0A382RIN0"/>
<keyword evidence="2" id="KW-0813">Transport</keyword>
<dbReference type="PANTHER" id="PTHR43163">
    <property type="entry name" value="DIPEPTIDE TRANSPORT SYSTEM PERMEASE PROTEIN DPPB-RELATED"/>
    <property type="match status" value="1"/>
</dbReference>
<name>A0A382RIN0_9ZZZZ</name>
<comment type="subcellular location">
    <subcellularLocation>
        <location evidence="1">Cell membrane</location>
        <topology evidence="1">Multi-pass membrane protein</topology>
    </subcellularLocation>
</comment>
<dbReference type="GO" id="GO:0005886">
    <property type="term" value="C:plasma membrane"/>
    <property type="evidence" value="ECO:0007669"/>
    <property type="project" value="UniProtKB-SubCell"/>
</dbReference>
<evidence type="ECO:0000256" key="1">
    <source>
        <dbReference type="ARBA" id="ARBA00004651"/>
    </source>
</evidence>
<feature type="non-terminal residue" evidence="4">
    <location>
        <position position="85"/>
    </location>
</feature>
<accession>A0A382RIN0</accession>
<evidence type="ECO:0008006" key="5">
    <source>
        <dbReference type="Google" id="ProtNLM"/>
    </source>
</evidence>
<reference evidence="4" key="1">
    <citation type="submission" date="2018-05" db="EMBL/GenBank/DDBJ databases">
        <authorList>
            <person name="Lanie J.A."/>
            <person name="Ng W.-L."/>
            <person name="Kazmierczak K.M."/>
            <person name="Andrzejewski T.M."/>
            <person name="Davidsen T.M."/>
            <person name="Wayne K.J."/>
            <person name="Tettelin H."/>
            <person name="Glass J.I."/>
            <person name="Rusch D."/>
            <person name="Podicherti R."/>
            <person name="Tsui H.-C.T."/>
            <person name="Winkler M.E."/>
        </authorList>
    </citation>
    <scope>NUCLEOTIDE SEQUENCE</scope>
</reference>
<proteinExistence type="predicted"/>
<organism evidence="4">
    <name type="scientific">marine metagenome</name>
    <dbReference type="NCBI Taxonomy" id="408172"/>
    <lineage>
        <taxon>unclassified sequences</taxon>
        <taxon>metagenomes</taxon>
        <taxon>ecological metagenomes</taxon>
    </lineage>
</organism>
<keyword evidence="3" id="KW-0472">Membrane</keyword>
<dbReference type="EMBL" id="UINC01121573">
    <property type="protein sequence ID" value="SVC96838.1"/>
    <property type="molecule type" value="Genomic_DNA"/>
</dbReference>
<protein>
    <recommendedName>
        <fullName evidence="5">ABC transmembrane type-1 domain-containing protein</fullName>
    </recommendedName>
</protein>
<evidence type="ECO:0000256" key="2">
    <source>
        <dbReference type="ARBA" id="ARBA00022448"/>
    </source>
</evidence>
<gene>
    <name evidence="4" type="ORF">METZ01_LOCUS349692</name>
</gene>